<dbReference type="Ensembl" id="ENSPMRT00000015353.1">
    <property type="protein sequence ID" value="ENSPMRP00000014376.1"/>
    <property type="gene ID" value="ENSPMRG00000009568.1"/>
</dbReference>
<sequence length="160" mass="17498">MAVSALLDIGINAAFCLLTETSEHKLKQYVLATPISTRADGSYISHRVSASRSRRAVRDVSASPKQLYFNVSAFGREFHLRLRPNTHLIAPGAVVEWYEDSVETRNGTDGVGLGQSGTVTERIWKKESLSTNCAYIGDLVDIPSASVAISNCDGLDPFHW</sequence>
<dbReference type="Pfam" id="PF01562">
    <property type="entry name" value="Pep_M12B_propep"/>
    <property type="match status" value="1"/>
</dbReference>
<organism evidence="3 4">
    <name type="scientific">Podarcis muralis</name>
    <name type="common">Wall lizard</name>
    <name type="synonym">Lacerta muralis</name>
    <dbReference type="NCBI Taxonomy" id="64176"/>
    <lineage>
        <taxon>Eukaryota</taxon>
        <taxon>Metazoa</taxon>
        <taxon>Chordata</taxon>
        <taxon>Craniata</taxon>
        <taxon>Vertebrata</taxon>
        <taxon>Euteleostomi</taxon>
        <taxon>Lepidosauria</taxon>
        <taxon>Squamata</taxon>
        <taxon>Bifurcata</taxon>
        <taxon>Unidentata</taxon>
        <taxon>Episquamata</taxon>
        <taxon>Laterata</taxon>
        <taxon>Lacertibaenia</taxon>
        <taxon>Lacertidae</taxon>
        <taxon>Podarcis</taxon>
    </lineage>
</organism>
<feature type="domain" description="Peptidase M12B propeptide" evidence="2">
    <location>
        <begin position="32"/>
        <end position="139"/>
    </location>
</feature>
<reference evidence="3" key="3">
    <citation type="submission" date="2025-09" db="UniProtKB">
        <authorList>
            <consortium name="Ensembl"/>
        </authorList>
    </citation>
    <scope>IDENTIFICATION</scope>
</reference>
<reference evidence="3 4" key="1">
    <citation type="journal article" date="2019" name="Proc. Natl. Acad. Sci. U.S.A.">
        <title>Regulatory changes in pterin and carotenoid genes underlie balanced color polymorphisms in the wall lizard.</title>
        <authorList>
            <person name="Andrade P."/>
            <person name="Pinho C."/>
            <person name="Perez I de Lanuza G."/>
            <person name="Afonso S."/>
            <person name="Brejcha J."/>
            <person name="Rubin C.J."/>
            <person name="Wallerman O."/>
            <person name="Pereira P."/>
            <person name="Sabatino S.J."/>
            <person name="Bellati A."/>
            <person name="Pellitteri-Rosa D."/>
            <person name="Bosakova Z."/>
            <person name="Bunikis I."/>
            <person name="Carretero M.A."/>
            <person name="Feiner N."/>
            <person name="Marsik P."/>
            <person name="Pauperio F."/>
            <person name="Salvi D."/>
            <person name="Soler L."/>
            <person name="While G.M."/>
            <person name="Uller T."/>
            <person name="Font E."/>
            <person name="Andersson L."/>
            <person name="Carneiro M."/>
        </authorList>
    </citation>
    <scope>NUCLEOTIDE SEQUENCE</scope>
</reference>
<dbReference type="AlphaFoldDB" id="A0A670IRL8"/>
<dbReference type="InterPro" id="IPR002870">
    <property type="entry name" value="Peptidase_M12B_N"/>
</dbReference>
<accession>A0A670IRL8</accession>
<protein>
    <submittedName>
        <fullName evidence="3">ADAM metallopeptidase with thrombospondin type 1 motif 3</fullName>
    </submittedName>
</protein>
<gene>
    <name evidence="3" type="primary">ADAMTS3</name>
</gene>
<proteinExistence type="predicted"/>
<evidence type="ECO:0000256" key="1">
    <source>
        <dbReference type="ARBA" id="ARBA00023157"/>
    </source>
</evidence>
<reference evidence="3" key="2">
    <citation type="submission" date="2025-08" db="UniProtKB">
        <authorList>
            <consortium name="Ensembl"/>
        </authorList>
    </citation>
    <scope>IDENTIFICATION</scope>
</reference>
<dbReference type="Proteomes" id="UP000472272">
    <property type="component" value="Chromosome 9"/>
</dbReference>
<name>A0A670IRL8_PODMU</name>
<evidence type="ECO:0000313" key="4">
    <source>
        <dbReference type="Proteomes" id="UP000472272"/>
    </source>
</evidence>
<dbReference type="GeneTree" id="ENSGT00940000156085"/>
<evidence type="ECO:0000313" key="3">
    <source>
        <dbReference type="Ensembl" id="ENSPMRP00000014376.1"/>
    </source>
</evidence>
<evidence type="ECO:0000259" key="2">
    <source>
        <dbReference type="Pfam" id="PF01562"/>
    </source>
</evidence>
<keyword evidence="4" id="KW-1185">Reference proteome</keyword>
<keyword evidence="1" id="KW-1015">Disulfide bond</keyword>